<evidence type="ECO:0000256" key="1">
    <source>
        <dbReference type="ARBA" id="ARBA00004316"/>
    </source>
</evidence>
<protein>
    <submittedName>
        <fullName evidence="8">Retinitis pigmentosa 1-like 1 protein</fullName>
    </submittedName>
</protein>
<feature type="region of interest" description="Disordered" evidence="6">
    <location>
        <begin position="142"/>
        <end position="162"/>
    </location>
</feature>
<evidence type="ECO:0000256" key="2">
    <source>
        <dbReference type="ARBA" id="ARBA00004496"/>
    </source>
</evidence>
<dbReference type="GO" id="GO:0035556">
    <property type="term" value="P:intracellular signal transduction"/>
    <property type="evidence" value="ECO:0007669"/>
    <property type="project" value="InterPro"/>
</dbReference>
<dbReference type="SUPFAM" id="SSF89837">
    <property type="entry name" value="Doublecortin (DC)"/>
    <property type="match status" value="1"/>
</dbReference>
<dbReference type="PROSITE" id="PS50309">
    <property type="entry name" value="DC"/>
    <property type="match status" value="1"/>
</dbReference>
<dbReference type="Pfam" id="PF03607">
    <property type="entry name" value="DCX"/>
    <property type="match status" value="1"/>
</dbReference>
<dbReference type="AlphaFoldDB" id="A0A8J5ZTF6"/>
<dbReference type="SMART" id="SM00537">
    <property type="entry name" value="DCX"/>
    <property type="match status" value="1"/>
</dbReference>
<comment type="subcellular location">
    <subcellularLocation>
        <location evidence="1">Cell projection</location>
    </subcellularLocation>
    <subcellularLocation>
        <location evidence="2">Cytoplasm</location>
    </subcellularLocation>
</comment>
<gene>
    <name evidence="8" type="ORF">J0S82_015144</name>
</gene>
<accession>A0A8J5ZTF6</accession>
<evidence type="ECO:0000259" key="7">
    <source>
        <dbReference type="PROSITE" id="PS50309"/>
    </source>
</evidence>
<evidence type="ECO:0000256" key="4">
    <source>
        <dbReference type="ARBA" id="ARBA00022737"/>
    </source>
</evidence>
<keyword evidence="4" id="KW-0677">Repeat</keyword>
<organism evidence="8 9">
    <name type="scientific">Galemys pyrenaicus</name>
    <name type="common">Iberian desman</name>
    <name type="synonym">Pyrenean desman</name>
    <dbReference type="NCBI Taxonomy" id="202257"/>
    <lineage>
        <taxon>Eukaryota</taxon>
        <taxon>Metazoa</taxon>
        <taxon>Chordata</taxon>
        <taxon>Craniata</taxon>
        <taxon>Vertebrata</taxon>
        <taxon>Euteleostomi</taxon>
        <taxon>Mammalia</taxon>
        <taxon>Eutheria</taxon>
        <taxon>Laurasiatheria</taxon>
        <taxon>Eulipotyphla</taxon>
        <taxon>Talpidae</taxon>
        <taxon>Galemys</taxon>
    </lineage>
</organism>
<evidence type="ECO:0000313" key="8">
    <source>
        <dbReference type="EMBL" id="KAG8506297.1"/>
    </source>
</evidence>
<dbReference type="EMBL" id="JAGFMF010012163">
    <property type="protein sequence ID" value="KAG8506297.1"/>
    <property type="molecule type" value="Genomic_DNA"/>
</dbReference>
<dbReference type="GO" id="GO:0005930">
    <property type="term" value="C:axoneme"/>
    <property type="evidence" value="ECO:0007669"/>
    <property type="project" value="TreeGrafter"/>
</dbReference>
<dbReference type="OrthoDB" id="1738954at2759"/>
<dbReference type="PANTHER" id="PTHR23005:SF3">
    <property type="entry name" value="RETINITIS PIGMENTOSA 1-LIKE 1 PROTEIN"/>
    <property type="match status" value="1"/>
</dbReference>
<reference evidence="8" key="1">
    <citation type="journal article" date="2021" name="Evol. Appl.">
        <title>The genome of the Pyrenean desman and the effects of bottlenecks and inbreeding on the genomic landscape of an endangered species.</title>
        <authorList>
            <person name="Escoda L."/>
            <person name="Castresana J."/>
        </authorList>
    </citation>
    <scope>NUCLEOTIDE SEQUENCE</scope>
    <source>
        <strain evidence="8">IBE-C5619</strain>
    </source>
</reference>
<keyword evidence="9" id="KW-1185">Reference proteome</keyword>
<comment type="caution">
    <text evidence="8">The sequence shown here is derived from an EMBL/GenBank/DDBJ whole genome shotgun (WGS) entry which is preliminary data.</text>
</comment>
<dbReference type="GO" id="GO:0035082">
    <property type="term" value="P:axoneme assembly"/>
    <property type="evidence" value="ECO:0007669"/>
    <property type="project" value="TreeGrafter"/>
</dbReference>
<feature type="region of interest" description="Disordered" evidence="6">
    <location>
        <begin position="1"/>
        <end position="25"/>
    </location>
</feature>
<dbReference type="Gene3D" id="3.10.20.230">
    <property type="entry name" value="Doublecortin domain"/>
    <property type="match status" value="1"/>
</dbReference>
<keyword evidence="5" id="KW-0966">Cell projection</keyword>
<dbReference type="GO" id="GO:0042461">
    <property type="term" value="P:photoreceptor cell development"/>
    <property type="evidence" value="ECO:0007669"/>
    <property type="project" value="TreeGrafter"/>
</dbReference>
<dbReference type="InterPro" id="IPR036572">
    <property type="entry name" value="Doublecortin_dom_sf"/>
</dbReference>
<proteinExistence type="predicted"/>
<keyword evidence="3" id="KW-0963">Cytoplasm</keyword>
<dbReference type="FunFam" id="3.10.20.230:FF:000008">
    <property type="entry name" value="retinitis pigmentosa 1-like 1 protein"/>
    <property type="match status" value="1"/>
</dbReference>
<evidence type="ECO:0000256" key="5">
    <source>
        <dbReference type="ARBA" id="ARBA00023273"/>
    </source>
</evidence>
<evidence type="ECO:0000313" key="9">
    <source>
        <dbReference type="Proteomes" id="UP000700334"/>
    </source>
</evidence>
<evidence type="ECO:0000256" key="6">
    <source>
        <dbReference type="SAM" id="MobiDB-lite"/>
    </source>
</evidence>
<evidence type="ECO:0000256" key="3">
    <source>
        <dbReference type="ARBA" id="ARBA00022490"/>
    </source>
</evidence>
<feature type="domain" description="Doublecortin" evidence="7">
    <location>
        <begin position="34"/>
        <end position="110"/>
    </location>
</feature>
<dbReference type="GO" id="GO:0060041">
    <property type="term" value="P:retina development in camera-type eye"/>
    <property type="evidence" value="ECO:0007669"/>
    <property type="project" value="TreeGrafter"/>
</dbReference>
<sequence length="189" mass="19771">MNTVPRDAQALSHRGSLRPSAAQTPSITQVPAAKKITFLKRGDPGFAGVRLAVHQRAFKSLGALMDELSQRVPLSFGVRCVTAPRGLHALGALEQLEDGGCYICSDRNPVGTPRAPGPGEAPGAASPCWGPRAPRTVLLVKDGDPRLQRSAPSRRTAGPLAASLGQASARLRCPVRQLCTARAEKVGAA</sequence>
<dbReference type="Proteomes" id="UP000700334">
    <property type="component" value="Unassembled WGS sequence"/>
</dbReference>
<dbReference type="PANTHER" id="PTHR23005">
    <property type="entry name" value="RETINITIS PIGMENTOSA 1 PROTEIN"/>
    <property type="match status" value="1"/>
</dbReference>
<name>A0A8J5ZTF6_GALPY</name>
<dbReference type="InterPro" id="IPR003533">
    <property type="entry name" value="Doublecortin_dom"/>
</dbReference>